<dbReference type="EMBL" id="JAHQIW010007373">
    <property type="protein sequence ID" value="KAJ1373987.1"/>
    <property type="molecule type" value="Genomic_DNA"/>
</dbReference>
<evidence type="ECO:0000313" key="3">
    <source>
        <dbReference type="Proteomes" id="UP001196413"/>
    </source>
</evidence>
<evidence type="ECO:0000313" key="2">
    <source>
        <dbReference type="EMBL" id="KAJ1373987.1"/>
    </source>
</evidence>
<dbReference type="Proteomes" id="UP001196413">
    <property type="component" value="Unassembled WGS sequence"/>
</dbReference>
<proteinExistence type="predicted"/>
<comment type="caution">
    <text evidence="2">The sequence shown here is derived from an EMBL/GenBank/DDBJ whole genome shotgun (WGS) entry which is preliminary data.</text>
</comment>
<accession>A0AAD5WKP3</accession>
<feature type="transmembrane region" description="Helical" evidence="1">
    <location>
        <begin position="12"/>
        <end position="32"/>
    </location>
</feature>
<dbReference type="AlphaFoldDB" id="A0AAD5WKP3"/>
<keyword evidence="1" id="KW-1133">Transmembrane helix</keyword>
<keyword evidence="1" id="KW-0812">Transmembrane</keyword>
<name>A0AAD5WKP3_PARTN</name>
<sequence>MVNLHYKCLGEIIAASIFDLFTLLFFIIKFILSDKCPKESWKKCENGGFLIQETAQSAFVPADMVGHCVIKSKIIEFQCRCREVRNNLFNLQPPGCGKELIATDDYQELWDVVGQEVMTDMLLMTISTSATTGFGYISLKPTLLVHMKNLSLKGPPGSKIEVIFQNYTEDLDYPGCVWAGVEIKTLEDQRLTGYR</sequence>
<reference evidence="2" key="1">
    <citation type="submission" date="2021-06" db="EMBL/GenBank/DDBJ databases">
        <title>Parelaphostrongylus tenuis whole genome reference sequence.</title>
        <authorList>
            <person name="Garwood T.J."/>
            <person name="Larsen P.A."/>
            <person name="Fountain-Jones N.M."/>
            <person name="Garbe J.R."/>
            <person name="Macchietto M.G."/>
            <person name="Kania S.A."/>
            <person name="Gerhold R.W."/>
            <person name="Richards J.E."/>
            <person name="Wolf T.M."/>
        </authorList>
    </citation>
    <scope>NUCLEOTIDE SEQUENCE</scope>
    <source>
        <strain evidence="2">MNPRO001-30</strain>
        <tissue evidence="2">Meninges</tissue>
    </source>
</reference>
<keyword evidence="1" id="KW-0472">Membrane</keyword>
<evidence type="ECO:0000256" key="1">
    <source>
        <dbReference type="SAM" id="Phobius"/>
    </source>
</evidence>
<organism evidence="2 3">
    <name type="scientific">Parelaphostrongylus tenuis</name>
    <name type="common">Meningeal worm</name>
    <dbReference type="NCBI Taxonomy" id="148309"/>
    <lineage>
        <taxon>Eukaryota</taxon>
        <taxon>Metazoa</taxon>
        <taxon>Ecdysozoa</taxon>
        <taxon>Nematoda</taxon>
        <taxon>Chromadorea</taxon>
        <taxon>Rhabditida</taxon>
        <taxon>Rhabditina</taxon>
        <taxon>Rhabditomorpha</taxon>
        <taxon>Strongyloidea</taxon>
        <taxon>Metastrongylidae</taxon>
        <taxon>Parelaphostrongylus</taxon>
    </lineage>
</organism>
<keyword evidence="3" id="KW-1185">Reference proteome</keyword>
<gene>
    <name evidence="2" type="primary">NAS-31_105</name>
    <name evidence="2" type="ORF">KIN20_036566</name>
</gene>
<protein>
    <submittedName>
        <fullName evidence="2">Astacin (Peptidase M12A)</fullName>
    </submittedName>
</protein>